<dbReference type="EMBL" id="BEGY01000045">
    <property type="protein sequence ID" value="GAX79691.1"/>
    <property type="molecule type" value="Genomic_DNA"/>
</dbReference>
<dbReference type="Proteomes" id="UP000232323">
    <property type="component" value="Unassembled WGS sequence"/>
</dbReference>
<dbReference type="PANTHER" id="PTHR28096">
    <property type="entry name" value="PROTEIN FAF1"/>
    <property type="match status" value="1"/>
</dbReference>
<accession>A0A250X9E5</accession>
<feature type="compositionally biased region" description="Low complexity" evidence="1">
    <location>
        <begin position="116"/>
        <end position="127"/>
    </location>
</feature>
<dbReference type="InterPro" id="IPR027973">
    <property type="entry name" value="FSAF1-like"/>
</dbReference>
<dbReference type="AlphaFoldDB" id="A0A250X9E5"/>
<dbReference type="PANTHER" id="PTHR28096:SF1">
    <property type="entry name" value="PROTEIN FAF1"/>
    <property type="match status" value="1"/>
</dbReference>
<name>A0A250X9E5_9CHLO</name>
<sequence length="259" mass="27940">MCNTAFDVLSPKFSFLAGRKKTQRKTPTSEPVPSGHTTADAEGGPSSSQYSPDGVALKMTPADEIAEIIQFKPVKSATLPAAHSSAQNFAAARIDYKAERRAFMSHKASKVHSQPSSTSSAGAGAAGKLEDEELDPLLSPEEFKKLQLEVERLGGGALDKKQRKQWKAQLLERLGAKAEKTPRCPAKIGLGMAKKKAERSARAMAEAIAAGLVRVKGSGKKKQAEKEKLRDRGLMEAGRNFKNGILKVKNTIEKNSTRK</sequence>
<proteinExistence type="predicted"/>
<protein>
    <submittedName>
        <fullName evidence="2">Uncharacterized protein</fullName>
    </submittedName>
</protein>
<reference evidence="2 3" key="1">
    <citation type="submission" date="2017-08" db="EMBL/GenBank/DDBJ databases">
        <title>Acidophilic green algal genome provides insights into adaptation to an acidic environment.</title>
        <authorList>
            <person name="Hirooka S."/>
            <person name="Hirose Y."/>
            <person name="Kanesaki Y."/>
            <person name="Higuchi S."/>
            <person name="Fujiwara T."/>
            <person name="Onuma R."/>
            <person name="Era A."/>
            <person name="Ohbayashi R."/>
            <person name="Uzuka A."/>
            <person name="Nozaki H."/>
            <person name="Yoshikawa H."/>
            <person name="Miyagishima S.Y."/>
        </authorList>
    </citation>
    <scope>NUCLEOTIDE SEQUENCE [LARGE SCALE GENOMIC DNA]</scope>
    <source>
        <strain evidence="2 3">NIES-2499</strain>
    </source>
</reference>
<dbReference type="Pfam" id="PF15375">
    <property type="entry name" value="FSAF1"/>
    <property type="match status" value="1"/>
</dbReference>
<dbReference type="InterPro" id="IPR053030">
    <property type="entry name" value="Ribosomal_biogenesis_FAF1-like"/>
</dbReference>
<evidence type="ECO:0000313" key="2">
    <source>
        <dbReference type="EMBL" id="GAX79691.1"/>
    </source>
</evidence>
<feature type="region of interest" description="Disordered" evidence="1">
    <location>
        <begin position="105"/>
        <end position="128"/>
    </location>
</feature>
<dbReference type="GO" id="GO:0000462">
    <property type="term" value="P:maturation of SSU-rRNA from tricistronic rRNA transcript (SSU-rRNA, 5.8S rRNA, LSU-rRNA)"/>
    <property type="evidence" value="ECO:0007669"/>
    <property type="project" value="TreeGrafter"/>
</dbReference>
<comment type="caution">
    <text evidence="2">The sequence shown here is derived from an EMBL/GenBank/DDBJ whole genome shotgun (WGS) entry which is preliminary data.</text>
</comment>
<keyword evidence="3" id="KW-1185">Reference proteome</keyword>
<dbReference type="OrthoDB" id="498232at2759"/>
<feature type="compositionally biased region" description="Polar residues" evidence="1">
    <location>
        <begin position="25"/>
        <end position="37"/>
    </location>
</feature>
<evidence type="ECO:0000256" key="1">
    <source>
        <dbReference type="SAM" id="MobiDB-lite"/>
    </source>
</evidence>
<organism evidence="2 3">
    <name type="scientific">Chlamydomonas eustigma</name>
    <dbReference type="NCBI Taxonomy" id="1157962"/>
    <lineage>
        <taxon>Eukaryota</taxon>
        <taxon>Viridiplantae</taxon>
        <taxon>Chlorophyta</taxon>
        <taxon>core chlorophytes</taxon>
        <taxon>Chlorophyceae</taxon>
        <taxon>CS clade</taxon>
        <taxon>Chlamydomonadales</taxon>
        <taxon>Chlamydomonadaceae</taxon>
        <taxon>Chlamydomonas</taxon>
    </lineage>
</organism>
<gene>
    <name evidence="2" type="ORF">CEUSTIGMA_g7132.t1</name>
</gene>
<evidence type="ECO:0000313" key="3">
    <source>
        <dbReference type="Proteomes" id="UP000232323"/>
    </source>
</evidence>
<feature type="region of interest" description="Disordered" evidence="1">
    <location>
        <begin position="17"/>
        <end position="55"/>
    </location>
</feature>
<dbReference type="GO" id="GO:0005730">
    <property type="term" value="C:nucleolus"/>
    <property type="evidence" value="ECO:0007669"/>
    <property type="project" value="TreeGrafter"/>
</dbReference>